<feature type="transmembrane region" description="Helical" evidence="3">
    <location>
        <begin position="30"/>
        <end position="49"/>
    </location>
</feature>
<dbReference type="InterPro" id="IPR027981">
    <property type="entry name" value="DUF4446"/>
</dbReference>
<evidence type="ECO:0000256" key="1">
    <source>
        <dbReference type="SAM" id="Coils"/>
    </source>
</evidence>
<reference evidence="4 5" key="1">
    <citation type="journal article" date="2016" name="Nat. Commun.">
        <title>Thousands of microbial genomes shed light on interconnected biogeochemical processes in an aquifer system.</title>
        <authorList>
            <person name="Anantharaman K."/>
            <person name="Brown C.T."/>
            <person name="Hug L.A."/>
            <person name="Sharon I."/>
            <person name="Castelle C.J."/>
            <person name="Probst A.J."/>
            <person name="Thomas B.C."/>
            <person name="Singh A."/>
            <person name="Wilkins M.J."/>
            <person name="Karaoz U."/>
            <person name="Brodie E.L."/>
            <person name="Williams K.H."/>
            <person name="Hubbard S.S."/>
            <person name="Banfield J.F."/>
        </authorList>
    </citation>
    <scope>NUCLEOTIDE SEQUENCE [LARGE SCALE GENOMIC DNA]</scope>
</reference>
<evidence type="ECO:0000256" key="3">
    <source>
        <dbReference type="SAM" id="Phobius"/>
    </source>
</evidence>
<organism evidence="4 5">
    <name type="scientific">Candidatus Chisholmbacteria bacterium RIFCSPHIGHO2_01_FULL_49_18</name>
    <dbReference type="NCBI Taxonomy" id="1797590"/>
    <lineage>
        <taxon>Bacteria</taxon>
        <taxon>Candidatus Chisholmiibacteriota</taxon>
    </lineage>
</organism>
<keyword evidence="3" id="KW-0472">Membrane</keyword>
<comment type="caution">
    <text evidence="4">The sequence shown here is derived from an EMBL/GenBank/DDBJ whole genome shotgun (WGS) entry which is preliminary data.</text>
</comment>
<feature type="coiled-coil region" evidence="1">
    <location>
        <begin position="64"/>
        <end position="105"/>
    </location>
</feature>
<evidence type="ECO:0008006" key="6">
    <source>
        <dbReference type="Google" id="ProtNLM"/>
    </source>
</evidence>
<feature type="compositionally biased region" description="Basic and acidic residues" evidence="2">
    <location>
        <begin position="159"/>
        <end position="171"/>
    </location>
</feature>
<keyword evidence="3" id="KW-0812">Transmembrane</keyword>
<accession>A0A1G1VPJ7</accession>
<gene>
    <name evidence="4" type="ORF">A2785_00380</name>
</gene>
<keyword evidence="1" id="KW-0175">Coiled coil</keyword>
<keyword evidence="3" id="KW-1133">Transmembrane helix</keyword>
<dbReference type="EMBL" id="MHCI01000003">
    <property type="protein sequence ID" value="OGY17315.1"/>
    <property type="molecule type" value="Genomic_DNA"/>
</dbReference>
<evidence type="ECO:0000313" key="5">
    <source>
        <dbReference type="Proteomes" id="UP000179069"/>
    </source>
</evidence>
<name>A0A1G1VPJ7_9BACT</name>
<feature type="region of interest" description="Disordered" evidence="2">
    <location>
        <begin position="158"/>
        <end position="177"/>
    </location>
</feature>
<dbReference type="AlphaFoldDB" id="A0A1G1VPJ7"/>
<dbReference type="Pfam" id="PF14584">
    <property type="entry name" value="DUF4446"/>
    <property type="match status" value="1"/>
</dbReference>
<sequence length="177" mass="20197">MFISQIPAICSRDVRIAERRRKIMASTGTITVMLIVLTAWLIAVSIFLARMMGRYRRLTSGIKKRDLRELLEHASEKLNEQNASIENLQETLNLLKKDEEDHLQKIGFLRFNPFVDTGGDQSFCLAILDRHNNGIVISSLHSRDQTRLYAKKVLTGKSEGQELSKEEKEAVVRAQKS</sequence>
<protein>
    <recommendedName>
        <fullName evidence="6">DUF4446 domain-containing protein</fullName>
    </recommendedName>
</protein>
<dbReference type="Proteomes" id="UP000179069">
    <property type="component" value="Unassembled WGS sequence"/>
</dbReference>
<evidence type="ECO:0000313" key="4">
    <source>
        <dbReference type="EMBL" id="OGY17315.1"/>
    </source>
</evidence>
<proteinExistence type="predicted"/>
<evidence type="ECO:0000256" key="2">
    <source>
        <dbReference type="SAM" id="MobiDB-lite"/>
    </source>
</evidence>